<reference evidence="2" key="1">
    <citation type="submission" date="2016-10" db="EMBL/GenBank/DDBJ databases">
        <authorList>
            <person name="Varghese N."/>
            <person name="Submissions S."/>
        </authorList>
    </citation>
    <scope>NUCLEOTIDE SEQUENCE [LARGE SCALE GENOMIC DNA]</scope>
    <source>
        <strain evidence="2">IBRC-M10078</strain>
    </source>
</reference>
<evidence type="ECO:0008006" key="3">
    <source>
        <dbReference type="Google" id="ProtNLM"/>
    </source>
</evidence>
<dbReference type="RefSeq" id="WP_090854946.1">
    <property type="nucleotide sequence ID" value="NZ_FNJU01000006.1"/>
</dbReference>
<accession>A0A1H0V7D6</accession>
<dbReference type="AlphaFoldDB" id="A0A1H0V7D6"/>
<name>A0A1H0V7D6_9BACI</name>
<protein>
    <recommendedName>
        <fullName evidence="3">YrzI family small protein</fullName>
    </recommendedName>
</protein>
<sequence>MVLNLFFFQISIKKRDISIEEYEHEEQVIKMYEQMKERQYSMWNNY</sequence>
<dbReference type="EMBL" id="FNJU01000006">
    <property type="protein sequence ID" value="SDP74462.1"/>
    <property type="molecule type" value="Genomic_DNA"/>
</dbReference>
<proteinExistence type="predicted"/>
<dbReference type="OrthoDB" id="2974285at2"/>
<dbReference type="Proteomes" id="UP000199159">
    <property type="component" value="Unassembled WGS sequence"/>
</dbReference>
<dbReference type="InterPro" id="IPR012655">
    <property type="entry name" value="YrzI"/>
</dbReference>
<keyword evidence="2" id="KW-1185">Reference proteome</keyword>
<evidence type="ECO:0000313" key="2">
    <source>
        <dbReference type="Proteomes" id="UP000199159"/>
    </source>
</evidence>
<evidence type="ECO:0000313" key="1">
    <source>
        <dbReference type="EMBL" id="SDP74462.1"/>
    </source>
</evidence>
<dbReference type="STRING" id="930152.SAMN05216565_10671"/>
<gene>
    <name evidence="1" type="ORF">SAMN05216565_10671</name>
</gene>
<organism evidence="1 2">
    <name type="scientific">Litchfieldia salsa</name>
    <dbReference type="NCBI Taxonomy" id="930152"/>
    <lineage>
        <taxon>Bacteria</taxon>
        <taxon>Bacillati</taxon>
        <taxon>Bacillota</taxon>
        <taxon>Bacilli</taxon>
        <taxon>Bacillales</taxon>
        <taxon>Bacillaceae</taxon>
        <taxon>Litchfieldia</taxon>
    </lineage>
</organism>
<dbReference type="Pfam" id="PF09501">
    <property type="entry name" value="Bac_small_YrzI"/>
    <property type="match status" value="1"/>
</dbReference>